<dbReference type="Pfam" id="PF10955">
    <property type="entry name" value="Fin"/>
    <property type="match status" value="1"/>
</dbReference>
<name>A0A084GQT0_METID</name>
<dbReference type="Proteomes" id="UP000028549">
    <property type="component" value="Unassembled WGS sequence"/>
</dbReference>
<evidence type="ECO:0000313" key="1">
    <source>
        <dbReference type="EMBL" id="KEZ49692.1"/>
    </source>
</evidence>
<dbReference type="GO" id="GO:0010468">
    <property type="term" value="P:regulation of gene expression"/>
    <property type="evidence" value="ECO:0007669"/>
    <property type="project" value="InterPro"/>
</dbReference>
<gene>
    <name evidence="1" type="ORF">GS18_0214780</name>
</gene>
<evidence type="ECO:0000313" key="2">
    <source>
        <dbReference type="Proteomes" id="UP000028549"/>
    </source>
</evidence>
<comment type="caution">
    <text evidence="1">The sequence shown here is derived from an EMBL/GenBank/DDBJ whole genome shotgun (WGS) entry which is preliminary data.</text>
</comment>
<accession>A0A084GQT0</accession>
<dbReference type="AlphaFoldDB" id="A0A084GQT0"/>
<reference evidence="1 2" key="1">
    <citation type="journal article" date="2005" name="Int. J. Syst. Evol. Microbiol.">
        <title>Bacillus cibi sp. nov., isolated from jeotgal, a traditional Korean fermented seafood.</title>
        <authorList>
            <person name="Yoon J.H."/>
            <person name="Lee C.H."/>
            <person name="Oh T.K."/>
        </authorList>
    </citation>
    <scope>NUCLEOTIDE SEQUENCE [LARGE SCALE GENOMIC DNA]</scope>
    <source>
        <strain evidence="1 2">DSM 16189</strain>
    </source>
</reference>
<dbReference type="EMBL" id="JNVC02000009">
    <property type="protein sequence ID" value="KEZ49692.1"/>
    <property type="molecule type" value="Genomic_DNA"/>
</dbReference>
<dbReference type="InterPro" id="IPR020115">
    <property type="entry name" value="Fin"/>
</dbReference>
<dbReference type="OrthoDB" id="2084556at2"/>
<dbReference type="STRING" id="246786.GS18_0214780"/>
<sequence length="76" mass="8934">MALHYTCRHCGVKVGTIDSVSVYSEQLGFQHLSQEERREMISYEQNGDIQVKTICEDCQEALERNPDYHQLQRFIQ</sequence>
<organism evidence="1 2">
    <name type="scientific">Metabacillus indicus</name>
    <name type="common">Bacillus indicus</name>
    <dbReference type="NCBI Taxonomy" id="246786"/>
    <lineage>
        <taxon>Bacteria</taxon>
        <taxon>Bacillati</taxon>
        <taxon>Bacillota</taxon>
        <taxon>Bacilli</taxon>
        <taxon>Bacillales</taxon>
        <taxon>Bacillaceae</taxon>
        <taxon>Metabacillus</taxon>
    </lineage>
</organism>
<dbReference type="RefSeq" id="WP_029566237.1">
    <property type="nucleotide sequence ID" value="NZ_CANLZQ010000015.1"/>
</dbReference>
<protein>
    <submittedName>
        <fullName evidence="1">Peptide ABC transporter permease</fullName>
    </submittedName>
</protein>
<proteinExistence type="predicted"/>
<keyword evidence="2" id="KW-1185">Reference proteome</keyword>